<proteinExistence type="predicted"/>
<gene>
    <name evidence="1" type="ORF">LARV_03918</name>
</gene>
<keyword evidence="2" id="KW-1185">Reference proteome</keyword>
<dbReference type="STRING" id="360412.LARV_03918"/>
<dbReference type="RefSeq" id="WP_075075501.1">
    <property type="nucleotide sequence ID" value="NZ_DF967973.1"/>
</dbReference>
<dbReference type="AlphaFoldDB" id="A0A0K8MZP5"/>
<protein>
    <submittedName>
        <fullName evidence="1">Uncharacterized protein</fullName>
    </submittedName>
</protein>
<name>A0A0K8MZP5_9CHLR</name>
<organism evidence="1">
    <name type="scientific">Longilinea arvoryzae</name>
    <dbReference type="NCBI Taxonomy" id="360412"/>
    <lineage>
        <taxon>Bacteria</taxon>
        <taxon>Bacillati</taxon>
        <taxon>Chloroflexota</taxon>
        <taxon>Anaerolineae</taxon>
        <taxon>Anaerolineales</taxon>
        <taxon>Anaerolineaceae</taxon>
        <taxon>Longilinea</taxon>
    </lineage>
</organism>
<sequence length="278" mass="31627">MKTPKAPSAFEKYIQETIDEGIHYLRSHGWLDETSGAPDIAKIPGLEEAPDVHLSVEAWAAVHRTWWNAPAHEYRGNRTAASIWYELGQYEWRGGRTFPSITAEIPELGQREAAAVSQLPAAICADRVGNTQRARDLYGWAAGNYLLTEEEIRWFADTHQLQAIWEALPMRAYAFVCLEAWVEALAAAETAEYWANKHRRAQTSEAYQVQLQLIPALLALARFKLEPTAENRQAAQAKLSLKAIGGRNYSERLICYFYWYNLRAKFGPELLAEDQDRE</sequence>
<evidence type="ECO:0000313" key="1">
    <source>
        <dbReference type="EMBL" id="GAP16122.1"/>
    </source>
</evidence>
<dbReference type="EMBL" id="DF967973">
    <property type="protein sequence ID" value="GAP16122.1"/>
    <property type="molecule type" value="Genomic_DNA"/>
</dbReference>
<reference evidence="1" key="1">
    <citation type="submission" date="2015-07" db="EMBL/GenBank/DDBJ databases">
        <title>Draft Genome Sequences of Anaerolinea thermolimosa IMO-1, Bellilinea caldifistulae GOMI-1, Leptolinea tardivitalis YMTK-2, Levilinea saccharolytica KIBI-1,Longilinea arvoryzae KOME-1, Previously Described as Members of the Anaerolineaceae (Chloroflexi).</title>
        <authorList>
            <person name="Sekiguchi Y."/>
            <person name="Ohashi A."/>
            <person name="Matsuura N."/>
            <person name="Tourlousse M.D."/>
        </authorList>
    </citation>
    <scope>NUCLEOTIDE SEQUENCE [LARGE SCALE GENOMIC DNA]</scope>
    <source>
        <strain evidence="1">KOME-1</strain>
    </source>
</reference>
<accession>A0A0K8MZP5</accession>
<dbReference type="Proteomes" id="UP000055060">
    <property type="component" value="Unassembled WGS sequence"/>
</dbReference>
<evidence type="ECO:0000313" key="2">
    <source>
        <dbReference type="Proteomes" id="UP000055060"/>
    </source>
</evidence>